<organism evidence="5 6">
    <name type="scientific">Benzoatithermus flavus</name>
    <dbReference type="NCBI Taxonomy" id="3108223"/>
    <lineage>
        <taxon>Bacteria</taxon>
        <taxon>Pseudomonadati</taxon>
        <taxon>Pseudomonadota</taxon>
        <taxon>Alphaproteobacteria</taxon>
        <taxon>Geminicoccales</taxon>
        <taxon>Geminicoccaceae</taxon>
        <taxon>Benzoatithermus</taxon>
    </lineage>
</organism>
<dbReference type="InterPro" id="IPR012093">
    <property type="entry name" value="Pirin"/>
</dbReference>
<evidence type="ECO:0000259" key="4">
    <source>
        <dbReference type="Pfam" id="PF17954"/>
    </source>
</evidence>
<dbReference type="InterPro" id="IPR011051">
    <property type="entry name" value="RmlC_Cupin_sf"/>
</dbReference>
<keyword evidence="6" id="KW-1185">Reference proteome</keyword>
<gene>
    <name evidence="5" type="ORF">U1T56_05580</name>
</gene>
<sequence>MTIEVRPFAGLGKFRIDWLNATHHFSFGHYYDPARMGVGPLRVWNDDEIAPHTGFDPHPHRDMEIVTYVRKGAITHLDSLGNQGRTEAGDVQVMSAGTGIRHAEYNREGEVTTIFQIWITPRTRGLEPRWGQRAFPKADRAGALVPLASGMAGHDGALPIDQDAAVLGATLAAGQSLTHRLAPGRQAYLVAATGRYRVNGVEAAARDGVVVRGEDAIRIEALEPTEILLADLPPG</sequence>
<dbReference type="SUPFAM" id="SSF51182">
    <property type="entry name" value="RmlC-like cupins"/>
    <property type="match status" value="1"/>
</dbReference>
<feature type="domain" description="Quercetin 2,3-dioxygenase C-terminal cupin" evidence="4">
    <location>
        <begin position="152"/>
        <end position="232"/>
    </location>
</feature>
<dbReference type="InterPro" id="IPR014710">
    <property type="entry name" value="RmlC-like_jellyroll"/>
</dbReference>
<reference evidence="5 6" key="1">
    <citation type="submission" date="2024-01" db="EMBL/GenBank/DDBJ databases">
        <title>Multi-omics insights into the function and evolution of sodium benzoate biodegradation pathways in Benzoatithermus flavus gen. nov., sp. nov. from hot spring.</title>
        <authorList>
            <person name="Hu C.-J."/>
            <person name="Li W.-J."/>
        </authorList>
    </citation>
    <scope>NUCLEOTIDE SEQUENCE [LARGE SCALE GENOMIC DNA]</scope>
    <source>
        <strain evidence="5 6">SYSU G07066</strain>
    </source>
</reference>
<dbReference type="EMBL" id="JBBLZC010000004">
    <property type="protein sequence ID" value="MEK0082611.1"/>
    <property type="molecule type" value="Genomic_DNA"/>
</dbReference>
<dbReference type="Pfam" id="PF02678">
    <property type="entry name" value="Pirin"/>
    <property type="match status" value="1"/>
</dbReference>
<comment type="similarity">
    <text evidence="1 2">Belongs to the pirin family.</text>
</comment>
<comment type="caution">
    <text evidence="5">The sequence shown here is derived from an EMBL/GenBank/DDBJ whole genome shotgun (WGS) entry which is preliminary data.</text>
</comment>
<accession>A0ABU8XN39</accession>
<evidence type="ECO:0000259" key="3">
    <source>
        <dbReference type="Pfam" id="PF02678"/>
    </source>
</evidence>
<proteinExistence type="inferred from homology"/>
<dbReference type="PANTHER" id="PTHR43212">
    <property type="entry name" value="QUERCETIN 2,3-DIOXYGENASE"/>
    <property type="match status" value="1"/>
</dbReference>
<dbReference type="Proteomes" id="UP001375743">
    <property type="component" value="Unassembled WGS sequence"/>
</dbReference>
<dbReference type="InterPro" id="IPR003829">
    <property type="entry name" value="Pirin_N_dom"/>
</dbReference>
<feature type="domain" description="Pirin N-terminal" evidence="3">
    <location>
        <begin position="16"/>
        <end position="119"/>
    </location>
</feature>
<dbReference type="RefSeq" id="WP_418158462.1">
    <property type="nucleotide sequence ID" value="NZ_JBBLZC010000004.1"/>
</dbReference>
<dbReference type="PIRSF" id="PIRSF006232">
    <property type="entry name" value="Pirin"/>
    <property type="match status" value="1"/>
</dbReference>
<dbReference type="Gene3D" id="2.60.120.10">
    <property type="entry name" value="Jelly Rolls"/>
    <property type="match status" value="2"/>
</dbReference>
<dbReference type="InterPro" id="IPR041602">
    <property type="entry name" value="Quercetinase_C"/>
</dbReference>
<protein>
    <submittedName>
        <fullName evidence="5">Pirin family protein</fullName>
    </submittedName>
</protein>
<evidence type="ECO:0000313" key="5">
    <source>
        <dbReference type="EMBL" id="MEK0082611.1"/>
    </source>
</evidence>
<evidence type="ECO:0000313" key="6">
    <source>
        <dbReference type="Proteomes" id="UP001375743"/>
    </source>
</evidence>
<dbReference type="Pfam" id="PF17954">
    <property type="entry name" value="Pirin_C_2"/>
    <property type="match status" value="1"/>
</dbReference>
<dbReference type="PANTHER" id="PTHR43212:SF3">
    <property type="entry name" value="QUERCETIN 2,3-DIOXYGENASE"/>
    <property type="match status" value="1"/>
</dbReference>
<dbReference type="CDD" id="cd02910">
    <property type="entry name" value="cupin_Yhhw_N"/>
    <property type="match status" value="1"/>
</dbReference>
<name>A0ABU8XN39_9PROT</name>
<evidence type="ECO:0000256" key="1">
    <source>
        <dbReference type="ARBA" id="ARBA00008416"/>
    </source>
</evidence>
<evidence type="ECO:0000256" key="2">
    <source>
        <dbReference type="RuleBase" id="RU003457"/>
    </source>
</evidence>